<feature type="domain" description="DinB-like" evidence="1">
    <location>
        <begin position="10"/>
        <end position="141"/>
    </location>
</feature>
<dbReference type="Pfam" id="PF12867">
    <property type="entry name" value="DinB_2"/>
    <property type="match status" value="1"/>
</dbReference>
<proteinExistence type="predicted"/>
<dbReference type="STRING" id="1236976.JCM16418_4763"/>
<evidence type="ECO:0000313" key="3">
    <source>
        <dbReference type="Proteomes" id="UP000019364"/>
    </source>
</evidence>
<gene>
    <name evidence="2" type="ORF">JCM16418_4763</name>
</gene>
<dbReference type="InterPro" id="IPR024775">
    <property type="entry name" value="DinB-like"/>
</dbReference>
<dbReference type="InterPro" id="IPR034660">
    <property type="entry name" value="DinB/YfiT-like"/>
</dbReference>
<evidence type="ECO:0000313" key="2">
    <source>
        <dbReference type="EMBL" id="GAF10553.1"/>
    </source>
</evidence>
<dbReference type="RefSeq" id="WP_036653064.1">
    <property type="nucleotide sequence ID" value="NZ_BAVZ01000027.1"/>
</dbReference>
<accession>W7YTP1</accession>
<reference evidence="2 3" key="1">
    <citation type="journal article" date="2014" name="Genome Announc.">
        <title>Draft Genome Sequence of Paenibacillus pini JCM 16418T, Isolated from the Rhizosphere of Pine Tree.</title>
        <authorList>
            <person name="Yuki M."/>
            <person name="Oshima K."/>
            <person name="Suda W."/>
            <person name="Oshida Y."/>
            <person name="Kitamura K."/>
            <person name="Iida Y."/>
            <person name="Hattori M."/>
            <person name="Ohkuma M."/>
        </authorList>
    </citation>
    <scope>NUCLEOTIDE SEQUENCE [LARGE SCALE GENOMIC DNA]</scope>
    <source>
        <strain evidence="2 3">JCM 16418</strain>
    </source>
</reference>
<evidence type="ECO:0000259" key="1">
    <source>
        <dbReference type="Pfam" id="PF12867"/>
    </source>
</evidence>
<comment type="caution">
    <text evidence="2">The sequence shown here is derived from an EMBL/GenBank/DDBJ whole genome shotgun (WGS) entry which is preliminary data.</text>
</comment>
<organism evidence="2 3">
    <name type="scientific">Paenibacillus pini JCM 16418</name>
    <dbReference type="NCBI Taxonomy" id="1236976"/>
    <lineage>
        <taxon>Bacteria</taxon>
        <taxon>Bacillati</taxon>
        <taxon>Bacillota</taxon>
        <taxon>Bacilli</taxon>
        <taxon>Bacillales</taxon>
        <taxon>Paenibacillaceae</taxon>
        <taxon>Paenibacillus</taxon>
    </lineage>
</organism>
<dbReference type="SUPFAM" id="SSF109854">
    <property type="entry name" value="DinB/YfiT-like putative metalloenzymes"/>
    <property type="match status" value="1"/>
</dbReference>
<name>W7YTP1_9BACL</name>
<sequence length="152" mass="17083">MSFESVYPIYRTARDSFQKSAQSLTEEDFTLKLSSNTSSIGFMVRHNAEVEYMFAEWFFNKSKPEDVTFITNGPEKDGDSFGTLEENLAFSQAADQFLTEAMRELPVEAWDEPVKSPMGLSTPRQAVGRVLYHCGLHAGQISLIRKVAKASL</sequence>
<dbReference type="AlphaFoldDB" id="W7YTP1"/>
<dbReference type="Proteomes" id="UP000019364">
    <property type="component" value="Unassembled WGS sequence"/>
</dbReference>
<dbReference type="OrthoDB" id="824606at2"/>
<dbReference type="eggNOG" id="COG2318">
    <property type="taxonomic scope" value="Bacteria"/>
</dbReference>
<protein>
    <recommendedName>
        <fullName evidence="1">DinB-like domain-containing protein</fullName>
    </recommendedName>
</protein>
<dbReference type="Gene3D" id="1.20.120.450">
    <property type="entry name" value="dinb family like domain"/>
    <property type="match status" value="1"/>
</dbReference>
<keyword evidence="3" id="KW-1185">Reference proteome</keyword>
<dbReference type="EMBL" id="BAVZ01000027">
    <property type="protein sequence ID" value="GAF10553.1"/>
    <property type="molecule type" value="Genomic_DNA"/>
</dbReference>